<organism evidence="2 3">
    <name type="scientific">Grus japonensis</name>
    <name type="common">Japanese crane</name>
    <name type="synonym">Red-crowned crane</name>
    <dbReference type="NCBI Taxonomy" id="30415"/>
    <lineage>
        <taxon>Eukaryota</taxon>
        <taxon>Metazoa</taxon>
        <taxon>Chordata</taxon>
        <taxon>Craniata</taxon>
        <taxon>Vertebrata</taxon>
        <taxon>Euteleostomi</taxon>
        <taxon>Archelosauria</taxon>
        <taxon>Archosauria</taxon>
        <taxon>Dinosauria</taxon>
        <taxon>Saurischia</taxon>
        <taxon>Theropoda</taxon>
        <taxon>Coelurosauria</taxon>
        <taxon>Aves</taxon>
        <taxon>Neognathae</taxon>
        <taxon>Neoaves</taxon>
        <taxon>Gruiformes</taxon>
        <taxon>Gruidae</taxon>
        <taxon>Grus</taxon>
    </lineage>
</organism>
<comment type="caution">
    <text evidence="2">The sequence shown here is derived from an EMBL/GenBank/DDBJ whole genome shotgun (WGS) entry which is preliminary data.</text>
</comment>
<feature type="compositionally biased region" description="Polar residues" evidence="1">
    <location>
        <begin position="56"/>
        <end position="70"/>
    </location>
</feature>
<name>A0ABC9WDB9_GRUJA</name>
<proteinExistence type="predicted"/>
<protein>
    <submittedName>
        <fullName evidence="2">Mucin-2</fullName>
    </submittedName>
</protein>
<dbReference type="Proteomes" id="UP001623348">
    <property type="component" value="Unassembled WGS sequence"/>
</dbReference>
<gene>
    <name evidence="2" type="ORF">GRJ2_000786900</name>
</gene>
<accession>A0ABC9WDB9</accession>
<reference evidence="2 3" key="1">
    <citation type="submission" date="2024-06" db="EMBL/GenBank/DDBJ databases">
        <title>The draft genome of Grus japonensis, version 3.</title>
        <authorList>
            <person name="Nabeshima K."/>
            <person name="Suzuki S."/>
            <person name="Onuma M."/>
        </authorList>
    </citation>
    <scope>NUCLEOTIDE SEQUENCE [LARGE SCALE GENOMIC DNA]</scope>
    <source>
        <strain evidence="2 3">451A</strain>
    </source>
</reference>
<sequence length="110" mass="12390">MEKAARDQAHLKVSVAVDKSMPQQVYPWRDCGSWIRLHLEQNNKESCDGLVPAGNQAPTQPLSEFSSSMGQGKKRKNRNEKHFGSKRRCEYHLAITIVGKTDLILAKLIS</sequence>
<evidence type="ECO:0000313" key="2">
    <source>
        <dbReference type="EMBL" id="GAB0183216.1"/>
    </source>
</evidence>
<keyword evidence="3" id="KW-1185">Reference proteome</keyword>
<dbReference type="EMBL" id="BAAFJT010000002">
    <property type="protein sequence ID" value="GAB0183216.1"/>
    <property type="molecule type" value="Genomic_DNA"/>
</dbReference>
<evidence type="ECO:0000256" key="1">
    <source>
        <dbReference type="SAM" id="MobiDB-lite"/>
    </source>
</evidence>
<feature type="region of interest" description="Disordered" evidence="1">
    <location>
        <begin position="48"/>
        <end position="84"/>
    </location>
</feature>
<dbReference type="AlphaFoldDB" id="A0ABC9WDB9"/>
<evidence type="ECO:0000313" key="3">
    <source>
        <dbReference type="Proteomes" id="UP001623348"/>
    </source>
</evidence>